<sequence length="1133" mass="125762">MNQTSIHDMLGQSVFHGLGICRLVLQGLFLELNMVQKRPLSDEESFEGSSKHRRQFDYTNQLVSFLQFVHTEDTAQPPNPSGKVGSSFKEGDEKHEGGITSELPLPTEHDRTIEEDWAAAPFYLSLSPERYYADRQIRRIVVHSEETHGSLLESPPHKLVPIGPDYQADIPEWGATGAKNTSDNDVENKLGGICIIPMPESGLFENNDGEAGNGRTDCTCDDSDSVRCVRQHIKEARENLWTTLGQERFLALGFSDMGEVVAEKWNQEEELLFREVVFSNPVSSGNNFWDHLSMVFPSLAKRDIVSYYFNVFMLQTRSVQNRYDPLNIDSDDDEWRGIVDSSNDEGGSDEEDGDSLVESPACYGDPYAHNEILDDDSGECDGNAPFDGFSDCAKVKFGDHGAIHNSSKGHLGSFIGRSSGGDSHEYGLEHCETKLWDVGCSTWPKNEVEFLPTCSMIEEVFGLGSLDYTAGDGNELIQIFVVKKLMVSEVEITPFDLQRQYNEVEPPRQVREEDRGDSSLFEASIQPASSAIMGLRVFTLYLRRRAGAVRSFSSKPHGVDVIGIAMGNTNSRVAVMEGQVPMVIGKSIPSFFPVCGKDTIMLGAMAKHPATPVPRNTIYRMKNLIGRRYDDPQNQNLKRMVPYSAVGNGDGEAVIEANNIQFSSTQIYASILAETKKREIKFAGTEAELDVLGIIDAPIAASLSSKSINDGLIAAFDLGGGAFNVSILEISEGNIDLEARRSDSHLGGDDFDLALLEYIVSEIKSEYSVDVTSDKIVMMRLRLLEAAEKVKVELSYCTDAMINVIIPTVLGPRRVKINVSRSKFDDIVAHLIERIRTHCVNCLRDAGICGKEIDELILVGSMTRIPMVQKIVEEIFKRAPTMRVNPEEAVVIGAALNGSLLIENGKKLLPDETPLSLGIETSAGTFTRIVSRNCRIPVERSRIFSTEYDDQESISIRIFQGERGMTANNMFVGELVLTGIPPAPCGVPRIGLTFHVATYGILHVLVKYEDKVCASLFNLLVWHEEVHVRSMVKEGILHGLHDEKISNLVRWRSMAAEVIRKVEKTLDVEKAVPEEVYDEARDALADLRLAMDSENAFVLAEKIIIAENAGRNLLLRLDHPEILNAFLDDDNDY</sequence>
<gene>
    <name evidence="1" type="ORF">Vadar_002632</name>
</gene>
<comment type="caution">
    <text evidence="1">The sequence shown here is derived from an EMBL/GenBank/DDBJ whole genome shotgun (WGS) entry which is preliminary data.</text>
</comment>
<name>A0ACB7YSY2_9ERIC</name>
<reference evidence="1 2" key="1">
    <citation type="journal article" date="2021" name="Hortic Res">
        <title>High-quality reference genome and annotation aids understanding of berry development for evergreen blueberry (Vaccinium darrowii).</title>
        <authorList>
            <person name="Yu J."/>
            <person name="Hulse-Kemp A.M."/>
            <person name="Babiker E."/>
            <person name="Staton M."/>
        </authorList>
    </citation>
    <scope>NUCLEOTIDE SEQUENCE [LARGE SCALE GENOMIC DNA]</scope>
    <source>
        <strain evidence="2">cv. NJ 8807/NJ 8810</strain>
        <tissue evidence="1">Young leaf</tissue>
    </source>
</reference>
<proteinExistence type="predicted"/>
<accession>A0ACB7YSY2</accession>
<evidence type="ECO:0000313" key="1">
    <source>
        <dbReference type="EMBL" id="KAH7856542.1"/>
    </source>
</evidence>
<protein>
    <submittedName>
        <fullName evidence="1">Uncharacterized protein</fullName>
    </submittedName>
</protein>
<evidence type="ECO:0000313" key="2">
    <source>
        <dbReference type="Proteomes" id="UP000828048"/>
    </source>
</evidence>
<organism evidence="1 2">
    <name type="scientific">Vaccinium darrowii</name>
    <dbReference type="NCBI Taxonomy" id="229202"/>
    <lineage>
        <taxon>Eukaryota</taxon>
        <taxon>Viridiplantae</taxon>
        <taxon>Streptophyta</taxon>
        <taxon>Embryophyta</taxon>
        <taxon>Tracheophyta</taxon>
        <taxon>Spermatophyta</taxon>
        <taxon>Magnoliopsida</taxon>
        <taxon>eudicotyledons</taxon>
        <taxon>Gunneridae</taxon>
        <taxon>Pentapetalae</taxon>
        <taxon>asterids</taxon>
        <taxon>Ericales</taxon>
        <taxon>Ericaceae</taxon>
        <taxon>Vaccinioideae</taxon>
        <taxon>Vaccinieae</taxon>
        <taxon>Vaccinium</taxon>
    </lineage>
</organism>
<dbReference type="EMBL" id="CM037153">
    <property type="protein sequence ID" value="KAH7856542.1"/>
    <property type="molecule type" value="Genomic_DNA"/>
</dbReference>
<dbReference type="Proteomes" id="UP000828048">
    <property type="component" value="Chromosome 3"/>
</dbReference>
<keyword evidence="2" id="KW-1185">Reference proteome</keyword>